<keyword evidence="3" id="KW-1185">Reference proteome</keyword>
<evidence type="ECO:0000256" key="1">
    <source>
        <dbReference type="SAM" id="MobiDB-lite"/>
    </source>
</evidence>
<evidence type="ECO:0000313" key="2">
    <source>
        <dbReference type="EMBL" id="CAH1433838.1"/>
    </source>
</evidence>
<accession>A0AAU9N0G2</accession>
<dbReference type="AlphaFoldDB" id="A0AAU9N0G2"/>
<evidence type="ECO:0000313" key="3">
    <source>
        <dbReference type="Proteomes" id="UP001157418"/>
    </source>
</evidence>
<feature type="region of interest" description="Disordered" evidence="1">
    <location>
        <begin position="181"/>
        <end position="216"/>
    </location>
</feature>
<name>A0AAU9N0G2_9ASTR</name>
<protein>
    <submittedName>
        <fullName evidence="2">Uncharacterized protein</fullName>
    </submittedName>
</protein>
<feature type="compositionally biased region" description="Basic and acidic residues" evidence="1">
    <location>
        <begin position="182"/>
        <end position="195"/>
    </location>
</feature>
<organism evidence="2 3">
    <name type="scientific">Lactuca virosa</name>
    <dbReference type="NCBI Taxonomy" id="75947"/>
    <lineage>
        <taxon>Eukaryota</taxon>
        <taxon>Viridiplantae</taxon>
        <taxon>Streptophyta</taxon>
        <taxon>Embryophyta</taxon>
        <taxon>Tracheophyta</taxon>
        <taxon>Spermatophyta</taxon>
        <taxon>Magnoliopsida</taxon>
        <taxon>eudicotyledons</taxon>
        <taxon>Gunneridae</taxon>
        <taxon>Pentapetalae</taxon>
        <taxon>asterids</taxon>
        <taxon>campanulids</taxon>
        <taxon>Asterales</taxon>
        <taxon>Asteraceae</taxon>
        <taxon>Cichorioideae</taxon>
        <taxon>Cichorieae</taxon>
        <taxon>Lactucinae</taxon>
        <taxon>Lactuca</taxon>
    </lineage>
</organism>
<gene>
    <name evidence="2" type="ORF">LVIROSA_LOCUS20402</name>
</gene>
<proteinExistence type="predicted"/>
<feature type="compositionally biased region" description="Acidic residues" evidence="1">
    <location>
        <begin position="207"/>
        <end position="216"/>
    </location>
</feature>
<sequence>MDGAEHTYCIQIIKDEVPKNDCLCEDCKFGDVYDITRVQVEPFNNQTTKSKNEKKFLNTQTGDDKQIKIPKLPLQDEVIILSNLKIMNEEDCMHNEIPQLPLEQEYIIYGNENAQMNWWMNYSQWMIVDTNGSLLEDTADSLKPLKTPRVTIQRRNRFSKLNHLPDDKDYRYGLELPVDVNHPIHGEDDVPHPTEDDVGVVQPNPADNDESEPGED</sequence>
<comment type="caution">
    <text evidence="2">The sequence shown here is derived from an EMBL/GenBank/DDBJ whole genome shotgun (WGS) entry which is preliminary data.</text>
</comment>
<dbReference type="Proteomes" id="UP001157418">
    <property type="component" value="Unassembled WGS sequence"/>
</dbReference>
<reference evidence="2 3" key="1">
    <citation type="submission" date="2022-01" db="EMBL/GenBank/DDBJ databases">
        <authorList>
            <person name="Xiong W."/>
            <person name="Schranz E."/>
        </authorList>
    </citation>
    <scope>NUCLEOTIDE SEQUENCE [LARGE SCALE GENOMIC DNA]</scope>
</reference>
<dbReference type="EMBL" id="CAKMRJ010003334">
    <property type="protein sequence ID" value="CAH1433838.1"/>
    <property type="molecule type" value="Genomic_DNA"/>
</dbReference>